<reference evidence="9" key="1">
    <citation type="journal article" date="2021" name="PeerJ">
        <title>Extensive microbial diversity within the chicken gut microbiome revealed by metagenomics and culture.</title>
        <authorList>
            <person name="Gilroy R."/>
            <person name="Ravi A."/>
            <person name="Getino M."/>
            <person name="Pursley I."/>
            <person name="Horton D.L."/>
            <person name="Alikhan N.F."/>
            <person name="Baker D."/>
            <person name="Gharbi K."/>
            <person name="Hall N."/>
            <person name="Watson M."/>
            <person name="Adriaenssens E.M."/>
            <person name="Foster-Nyarko E."/>
            <person name="Jarju S."/>
            <person name="Secka A."/>
            <person name="Antonio M."/>
            <person name="Oren A."/>
            <person name="Chaudhuri R.R."/>
            <person name="La Ragione R."/>
            <person name="Hildebrand F."/>
            <person name="Pallen M.J."/>
        </authorList>
    </citation>
    <scope>NUCLEOTIDE SEQUENCE</scope>
    <source>
        <strain evidence="9">CHK169-2315</strain>
    </source>
</reference>
<name>A0A9D1PPI9_9BACI</name>
<feature type="modified residue" description="N6-(pyridoxal phosphate)lysine" evidence="7">
    <location>
        <position position="223"/>
    </location>
</feature>
<dbReference type="Proteomes" id="UP000823937">
    <property type="component" value="Unassembled WGS sequence"/>
</dbReference>
<dbReference type="InterPro" id="IPR005861">
    <property type="entry name" value="HisP_aminotrans"/>
</dbReference>
<reference evidence="9" key="2">
    <citation type="submission" date="2021-04" db="EMBL/GenBank/DDBJ databases">
        <authorList>
            <person name="Gilroy R."/>
        </authorList>
    </citation>
    <scope>NUCLEOTIDE SEQUENCE</scope>
    <source>
        <strain evidence="9">CHK169-2315</strain>
    </source>
</reference>
<dbReference type="GO" id="GO:0004400">
    <property type="term" value="F:histidinol-phosphate transaminase activity"/>
    <property type="evidence" value="ECO:0007669"/>
    <property type="project" value="UniProtKB-UniRule"/>
</dbReference>
<dbReference type="InterPro" id="IPR004839">
    <property type="entry name" value="Aminotransferase_I/II_large"/>
</dbReference>
<comment type="similarity">
    <text evidence="7">Belongs to the class-II pyridoxal-phosphate-dependent aminotransferase family. Histidinol-phosphate aminotransferase subfamily.</text>
</comment>
<comment type="pathway">
    <text evidence="7">Amino-acid biosynthesis; L-histidine biosynthesis; L-histidine from 5-phospho-alpha-D-ribose 1-diphosphate: step 7/9.</text>
</comment>
<dbReference type="EMBL" id="DXHX01000125">
    <property type="protein sequence ID" value="HIV75169.1"/>
    <property type="molecule type" value="Genomic_DNA"/>
</dbReference>
<keyword evidence="5 7" id="KW-0663">Pyridoxal phosphate</keyword>
<dbReference type="NCBIfam" id="TIGR01141">
    <property type="entry name" value="hisC"/>
    <property type="match status" value="1"/>
</dbReference>
<keyword evidence="3 7" id="KW-0032">Aminotransferase</keyword>
<evidence type="ECO:0000313" key="9">
    <source>
        <dbReference type="EMBL" id="HIV75169.1"/>
    </source>
</evidence>
<dbReference type="PANTHER" id="PTHR43643">
    <property type="entry name" value="HISTIDINOL-PHOSPHATE AMINOTRANSFERASE 2"/>
    <property type="match status" value="1"/>
</dbReference>
<dbReference type="EC" id="2.6.1.9" evidence="7"/>
<evidence type="ECO:0000313" key="10">
    <source>
        <dbReference type="Proteomes" id="UP000823937"/>
    </source>
</evidence>
<keyword evidence="6 7" id="KW-0368">Histidine biosynthesis</keyword>
<evidence type="ECO:0000256" key="6">
    <source>
        <dbReference type="ARBA" id="ARBA00023102"/>
    </source>
</evidence>
<dbReference type="Gene3D" id="3.90.1150.10">
    <property type="entry name" value="Aspartate Aminotransferase, domain 1"/>
    <property type="match status" value="1"/>
</dbReference>
<dbReference type="InterPro" id="IPR015424">
    <property type="entry name" value="PyrdxlP-dep_Trfase"/>
</dbReference>
<keyword evidence="7" id="KW-0028">Amino-acid biosynthesis</keyword>
<dbReference type="AlphaFoldDB" id="A0A9D1PPI9"/>
<evidence type="ECO:0000256" key="5">
    <source>
        <dbReference type="ARBA" id="ARBA00022898"/>
    </source>
</evidence>
<gene>
    <name evidence="7 9" type="primary">hisC</name>
    <name evidence="9" type="ORF">H9895_08845</name>
</gene>
<comment type="caution">
    <text evidence="9">The sequence shown here is derived from an EMBL/GenBank/DDBJ whole genome shotgun (WGS) entry which is preliminary data.</text>
</comment>
<organism evidence="9 10">
    <name type="scientific">Candidatus Pseudogracilibacillus intestinigallinarum</name>
    <dbReference type="NCBI Taxonomy" id="2838742"/>
    <lineage>
        <taxon>Bacteria</taxon>
        <taxon>Bacillati</taxon>
        <taxon>Bacillota</taxon>
        <taxon>Bacilli</taxon>
        <taxon>Bacillales</taxon>
        <taxon>Bacillaceae</taxon>
        <taxon>Pseudogracilibacillus</taxon>
    </lineage>
</organism>
<dbReference type="InterPro" id="IPR050106">
    <property type="entry name" value="HistidinolP_aminotransfase"/>
</dbReference>
<proteinExistence type="inferred from homology"/>
<feature type="domain" description="Aminotransferase class I/classII large" evidence="8">
    <location>
        <begin position="31"/>
        <end position="352"/>
    </location>
</feature>
<dbReference type="Gene3D" id="3.40.640.10">
    <property type="entry name" value="Type I PLP-dependent aspartate aminotransferase-like (Major domain)"/>
    <property type="match status" value="1"/>
</dbReference>
<evidence type="ECO:0000256" key="7">
    <source>
        <dbReference type="HAMAP-Rule" id="MF_01023"/>
    </source>
</evidence>
<keyword evidence="4 7" id="KW-0808">Transferase</keyword>
<accession>A0A9D1PPI9</accession>
<protein>
    <recommendedName>
        <fullName evidence="7">Histidinol-phosphate aminotransferase</fullName>
        <ecNumber evidence="7">2.6.1.9</ecNumber>
    </recommendedName>
    <alternativeName>
        <fullName evidence="7">Imidazole acetol-phosphate transaminase</fullName>
    </alternativeName>
</protein>
<evidence type="ECO:0000256" key="3">
    <source>
        <dbReference type="ARBA" id="ARBA00022576"/>
    </source>
</evidence>
<dbReference type="GO" id="GO:0000105">
    <property type="term" value="P:L-histidine biosynthetic process"/>
    <property type="evidence" value="ECO:0007669"/>
    <property type="project" value="UniProtKB-UniRule"/>
</dbReference>
<evidence type="ECO:0000259" key="8">
    <source>
        <dbReference type="Pfam" id="PF00155"/>
    </source>
</evidence>
<dbReference type="InterPro" id="IPR015421">
    <property type="entry name" value="PyrdxlP-dep_Trfase_major"/>
</dbReference>
<dbReference type="CDD" id="cd00609">
    <property type="entry name" value="AAT_like"/>
    <property type="match status" value="1"/>
</dbReference>
<dbReference type="InterPro" id="IPR015422">
    <property type="entry name" value="PyrdxlP-dep_Trfase_small"/>
</dbReference>
<comment type="cofactor">
    <cofactor evidence="1 7">
        <name>pyridoxal 5'-phosphate</name>
        <dbReference type="ChEBI" id="CHEBI:597326"/>
    </cofactor>
</comment>
<evidence type="ECO:0000256" key="2">
    <source>
        <dbReference type="ARBA" id="ARBA00011738"/>
    </source>
</evidence>
<sequence length="364" mass="41476">MTVGKLVLQHMQPYKQGMQIDEVKRLYGLNEIVKLASNENPFGFSDKVREAFETYSFEMEMYPDGYAYDLRKKLAGNLQVQDDQLVFGSGSDELIAIICRTFLHEGTNTVMASPTFPQYRHSALIEGAEVREVPTVNGRHQLDQMLQQIDENTKVVWLCTPDNPSGELIEENDFLSFIQKCPSETVVVLDEAYYEFVDQDKRYNLLKNLASFPNLIVLRTFSKAYGLANLRLGYAIASERIANLLNVVRSPFNTTSLSQYLATVALDDNDFVRETKKLNDEIKASFQTFLDDIGWTYNESHTNFLLVHTPVNGNEMAQYLLEHGYIVRSGALLGYPNTVRITIGTKEQMDGLQSVIRKFQTQQK</sequence>
<comment type="catalytic activity">
    <reaction evidence="7">
        <text>L-histidinol phosphate + 2-oxoglutarate = 3-(imidazol-4-yl)-2-oxopropyl phosphate + L-glutamate</text>
        <dbReference type="Rhea" id="RHEA:23744"/>
        <dbReference type="ChEBI" id="CHEBI:16810"/>
        <dbReference type="ChEBI" id="CHEBI:29985"/>
        <dbReference type="ChEBI" id="CHEBI:57766"/>
        <dbReference type="ChEBI" id="CHEBI:57980"/>
        <dbReference type="EC" id="2.6.1.9"/>
    </reaction>
</comment>
<dbReference type="PANTHER" id="PTHR43643:SF3">
    <property type="entry name" value="HISTIDINOL-PHOSPHATE AMINOTRANSFERASE"/>
    <property type="match status" value="1"/>
</dbReference>
<dbReference type="Pfam" id="PF00155">
    <property type="entry name" value="Aminotran_1_2"/>
    <property type="match status" value="1"/>
</dbReference>
<evidence type="ECO:0000256" key="1">
    <source>
        <dbReference type="ARBA" id="ARBA00001933"/>
    </source>
</evidence>
<comment type="subunit">
    <text evidence="2 7">Homodimer.</text>
</comment>
<evidence type="ECO:0000256" key="4">
    <source>
        <dbReference type="ARBA" id="ARBA00022679"/>
    </source>
</evidence>
<dbReference type="HAMAP" id="MF_01023">
    <property type="entry name" value="HisC_aminotrans_2"/>
    <property type="match status" value="1"/>
</dbReference>
<dbReference type="GO" id="GO:0030170">
    <property type="term" value="F:pyridoxal phosphate binding"/>
    <property type="evidence" value="ECO:0007669"/>
    <property type="project" value="InterPro"/>
</dbReference>
<dbReference type="SUPFAM" id="SSF53383">
    <property type="entry name" value="PLP-dependent transferases"/>
    <property type="match status" value="1"/>
</dbReference>